<keyword evidence="18" id="KW-0413">Isomerase</keyword>
<organism evidence="20 21">
    <name type="scientific">Apatococcus lobatus</name>
    <dbReference type="NCBI Taxonomy" id="904363"/>
    <lineage>
        <taxon>Eukaryota</taxon>
        <taxon>Viridiplantae</taxon>
        <taxon>Chlorophyta</taxon>
        <taxon>core chlorophytes</taxon>
        <taxon>Trebouxiophyceae</taxon>
        <taxon>Chlorellales</taxon>
        <taxon>Chlorellaceae</taxon>
        <taxon>Apatococcus</taxon>
    </lineage>
</organism>
<keyword evidence="17" id="KW-0472">Membrane</keyword>
<evidence type="ECO:0000256" key="4">
    <source>
        <dbReference type="ARBA" id="ARBA00001974"/>
    </source>
</evidence>
<dbReference type="GO" id="GO:0016491">
    <property type="term" value="F:oxidoreductase activity"/>
    <property type="evidence" value="ECO:0007669"/>
    <property type="project" value="InterPro"/>
</dbReference>
<keyword evidence="14" id="KW-0521">NADP</keyword>
<evidence type="ECO:0000256" key="17">
    <source>
        <dbReference type="ARBA" id="ARBA00023136"/>
    </source>
</evidence>
<keyword evidence="12" id="KW-0125">Carotenoid biosynthesis</keyword>
<dbReference type="PANTHER" id="PTHR46313">
    <property type="match status" value="1"/>
</dbReference>
<dbReference type="InterPro" id="IPR036188">
    <property type="entry name" value="FAD/NAD-bd_sf"/>
</dbReference>
<dbReference type="GO" id="GO:0031969">
    <property type="term" value="C:chloroplast membrane"/>
    <property type="evidence" value="ECO:0007669"/>
    <property type="project" value="UniProtKB-SubCell"/>
</dbReference>
<comment type="subcellular location">
    <subcellularLocation>
        <location evidence="5">Plastid</location>
        <location evidence="5">Chloroplast membrane</location>
        <topology evidence="5">Peripheral membrane protein</topology>
    </subcellularLocation>
</comment>
<evidence type="ECO:0000256" key="15">
    <source>
        <dbReference type="ARBA" id="ARBA00022946"/>
    </source>
</evidence>
<reference evidence="20 21" key="1">
    <citation type="journal article" date="2024" name="Nat. Commun.">
        <title>Phylogenomics reveals the evolutionary origins of lichenization in chlorophyte algae.</title>
        <authorList>
            <person name="Puginier C."/>
            <person name="Libourel C."/>
            <person name="Otte J."/>
            <person name="Skaloud P."/>
            <person name="Haon M."/>
            <person name="Grisel S."/>
            <person name="Petersen M."/>
            <person name="Berrin J.G."/>
            <person name="Delaux P.M."/>
            <person name="Dal Grande F."/>
            <person name="Keller J."/>
        </authorList>
    </citation>
    <scope>NUCLEOTIDE SEQUENCE [LARGE SCALE GENOMIC DNA]</scope>
    <source>
        <strain evidence="20 21">SAG 2145</strain>
    </source>
</reference>
<protein>
    <recommendedName>
        <fullName evidence="8">prolycopene isomerase</fullName>
        <ecNumber evidence="8">5.2.1.13</ecNumber>
    </recommendedName>
</protein>
<evidence type="ECO:0000256" key="1">
    <source>
        <dbReference type="ARBA" id="ARBA00000004"/>
    </source>
</evidence>
<sequence length="608" mass="67358">MGSTYRSVGACSCRSHLSRSAPPARLLRKHQSIAFGLQGLPRRTCGQGRCGKAGRHLRFKIQAVAAVREAVGRHAPTDVEYDAVIIGCGMGGLTTATQLAAEGAKVVVLEKYIIPGGSAGHFKRDGYTFDVGSSMMFGFGKEGTTNLITRALANVGKALTTVPDPCQIQYHLPKSSEHPDGLDIKVWRRYEDFVEELSRAFPHERAGIKKLYDECWAVFNALNSLQLKSLEEPRYLLGEFFKHPLACLTLVKYMTGNTGDYARKYIRDPVLLRFIDIECYCWSTVPADFTPMINAGMVFCDRHYGGINYPVGGVGRIAESLEEGLQERGGFVEYKANVREIVMEPATGSSPSRAVGVRLNDGRVYRGKTIVSNATRWDTFGKLVPDEQLPESEAKFRGRYTKAPSFLTFHLGVKADVLPEGCHCHHIIVEDWNKMEDPRGTLFVSIPTLLDPSLSPPGTHIFHAFTPEWVDDWKGLDSKEYERRKVQVTDDIIKRLEAYFPGLGAATVFREVGTPRTHRRFLNRMDGSYGPIPSRRPLGMLSMPFNRTSIPGLYCVGDSTFPGQGVNAVVFSAFGCAHRILVDLGMQPKLPVIDEGYNALLGAVRDRA</sequence>
<evidence type="ECO:0000256" key="9">
    <source>
        <dbReference type="ARBA" id="ARBA00022528"/>
    </source>
</evidence>
<comment type="caution">
    <text evidence="20">The sequence shown here is derived from an EMBL/GenBank/DDBJ whole genome shotgun (WGS) entry which is preliminary data.</text>
</comment>
<evidence type="ECO:0000256" key="5">
    <source>
        <dbReference type="ARBA" id="ARBA00004258"/>
    </source>
</evidence>
<dbReference type="InterPro" id="IPR002937">
    <property type="entry name" value="Amino_oxidase"/>
</dbReference>
<name>A0AAW1QV22_9CHLO</name>
<dbReference type="Gene3D" id="3.50.50.60">
    <property type="entry name" value="FAD/NAD(P)-binding domain"/>
    <property type="match status" value="2"/>
</dbReference>
<keyword evidence="9" id="KW-0150">Chloroplast</keyword>
<dbReference type="SUPFAM" id="SSF51905">
    <property type="entry name" value="FAD/NAD(P)-binding domain"/>
    <property type="match status" value="1"/>
</dbReference>
<gene>
    <name evidence="20" type="ORF">WJX74_006715</name>
</gene>
<evidence type="ECO:0000256" key="11">
    <source>
        <dbReference type="ARBA" id="ARBA00022640"/>
    </source>
</evidence>
<keyword evidence="16" id="KW-0520">NAD</keyword>
<dbReference type="NCBIfam" id="TIGR02730">
    <property type="entry name" value="carot_isom"/>
    <property type="match status" value="1"/>
</dbReference>
<dbReference type="GO" id="GO:0046608">
    <property type="term" value="F:carotenoid isomerase activity"/>
    <property type="evidence" value="ECO:0007669"/>
    <property type="project" value="InterPro"/>
</dbReference>
<evidence type="ECO:0000256" key="14">
    <source>
        <dbReference type="ARBA" id="ARBA00022857"/>
    </source>
</evidence>
<evidence type="ECO:0000256" key="7">
    <source>
        <dbReference type="ARBA" id="ARBA00005855"/>
    </source>
</evidence>
<evidence type="ECO:0000256" key="10">
    <source>
        <dbReference type="ARBA" id="ARBA00022630"/>
    </source>
</evidence>
<evidence type="ECO:0000313" key="20">
    <source>
        <dbReference type="EMBL" id="KAK9825081.1"/>
    </source>
</evidence>
<comment type="catalytic activity">
    <reaction evidence="1">
        <text>7,7',9,9'-tetra-cis-lycopene = all-trans-lycopene</text>
        <dbReference type="Rhea" id="RHEA:30971"/>
        <dbReference type="ChEBI" id="CHEBI:15948"/>
        <dbReference type="ChEBI" id="CHEBI:62466"/>
        <dbReference type="EC" id="5.2.1.13"/>
    </reaction>
</comment>
<evidence type="ECO:0000256" key="16">
    <source>
        <dbReference type="ARBA" id="ARBA00023027"/>
    </source>
</evidence>
<comment type="cofactor">
    <cofactor evidence="4">
        <name>FAD</name>
        <dbReference type="ChEBI" id="CHEBI:57692"/>
    </cofactor>
</comment>
<dbReference type="Proteomes" id="UP001438707">
    <property type="component" value="Unassembled WGS sequence"/>
</dbReference>
<dbReference type="InterPro" id="IPR014101">
    <property type="entry name" value="CrtISO"/>
</dbReference>
<keyword evidence="10" id="KW-0285">Flavoprotein</keyword>
<proteinExistence type="inferred from homology"/>
<evidence type="ECO:0000256" key="18">
    <source>
        <dbReference type="ARBA" id="ARBA00023235"/>
    </source>
</evidence>
<comment type="cofactor">
    <cofactor evidence="3">
        <name>NADP(+)</name>
        <dbReference type="ChEBI" id="CHEBI:58349"/>
    </cofactor>
</comment>
<keyword evidence="11" id="KW-0934">Plastid</keyword>
<dbReference type="AlphaFoldDB" id="A0AAW1QV22"/>
<evidence type="ECO:0000256" key="8">
    <source>
        <dbReference type="ARBA" id="ARBA00012419"/>
    </source>
</evidence>
<keyword evidence="13" id="KW-0274">FAD</keyword>
<dbReference type="InterPro" id="IPR045892">
    <property type="entry name" value="CrtISO-like"/>
</dbReference>
<feature type="domain" description="Amine oxidase" evidence="19">
    <location>
        <begin position="90"/>
        <end position="581"/>
    </location>
</feature>
<evidence type="ECO:0000256" key="2">
    <source>
        <dbReference type="ARBA" id="ARBA00001911"/>
    </source>
</evidence>
<comment type="pathway">
    <text evidence="6">Carotenoid biosynthesis; lycopene biosynthesis.</text>
</comment>
<keyword evidence="21" id="KW-1185">Reference proteome</keyword>
<evidence type="ECO:0000313" key="21">
    <source>
        <dbReference type="Proteomes" id="UP001438707"/>
    </source>
</evidence>
<comment type="cofactor">
    <cofactor evidence="2">
        <name>NAD(+)</name>
        <dbReference type="ChEBI" id="CHEBI:57540"/>
    </cofactor>
</comment>
<evidence type="ECO:0000256" key="3">
    <source>
        <dbReference type="ARBA" id="ARBA00001937"/>
    </source>
</evidence>
<dbReference type="Pfam" id="PF01593">
    <property type="entry name" value="Amino_oxidase"/>
    <property type="match status" value="1"/>
</dbReference>
<dbReference type="EMBL" id="JALJOS010000026">
    <property type="protein sequence ID" value="KAK9825081.1"/>
    <property type="molecule type" value="Genomic_DNA"/>
</dbReference>
<dbReference type="EC" id="5.2.1.13" evidence="8"/>
<evidence type="ECO:0000256" key="6">
    <source>
        <dbReference type="ARBA" id="ARBA00004900"/>
    </source>
</evidence>
<dbReference type="PANTHER" id="PTHR46313:SF3">
    <property type="entry name" value="PROLYCOPENE ISOMERASE, CHLOROPLASTIC"/>
    <property type="match status" value="1"/>
</dbReference>
<accession>A0AAW1QV22</accession>
<evidence type="ECO:0000259" key="19">
    <source>
        <dbReference type="Pfam" id="PF01593"/>
    </source>
</evidence>
<evidence type="ECO:0000256" key="13">
    <source>
        <dbReference type="ARBA" id="ARBA00022827"/>
    </source>
</evidence>
<dbReference type="GO" id="GO:0016117">
    <property type="term" value="P:carotenoid biosynthetic process"/>
    <property type="evidence" value="ECO:0007669"/>
    <property type="project" value="UniProtKB-KW"/>
</dbReference>
<evidence type="ECO:0000256" key="12">
    <source>
        <dbReference type="ARBA" id="ARBA00022746"/>
    </source>
</evidence>
<comment type="similarity">
    <text evidence="7">Belongs to the carotenoid/retinoid oxidoreductase family. CrtISO subfamily.</text>
</comment>
<keyword evidence="15" id="KW-0809">Transit peptide</keyword>